<reference evidence="1 2" key="1">
    <citation type="submission" date="2019-02" db="EMBL/GenBank/DDBJ databases">
        <title>Deep-cultivation of Planctomycetes and their phenomic and genomic characterization uncovers novel biology.</title>
        <authorList>
            <person name="Wiegand S."/>
            <person name="Jogler M."/>
            <person name="Boedeker C."/>
            <person name="Pinto D."/>
            <person name="Vollmers J."/>
            <person name="Rivas-Marin E."/>
            <person name="Kohn T."/>
            <person name="Peeters S.H."/>
            <person name="Heuer A."/>
            <person name="Rast P."/>
            <person name="Oberbeckmann S."/>
            <person name="Bunk B."/>
            <person name="Jeske O."/>
            <person name="Meyerdierks A."/>
            <person name="Storesund J.E."/>
            <person name="Kallscheuer N."/>
            <person name="Luecker S."/>
            <person name="Lage O.M."/>
            <person name="Pohl T."/>
            <person name="Merkel B.J."/>
            <person name="Hornburger P."/>
            <person name="Mueller R.-W."/>
            <person name="Bruemmer F."/>
            <person name="Labrenz M."/>
            <person name="Spormann A.M."/>
            <person name="Op Den Camp H."/>
            <person name="Overmann J."/>
            <person name="Amann R."/>
            <person name="Jetten M.S.M."/>
            <person name="Mascher T."/>
            <person name="Medema M.H."/>
            <person name="Devos D.P."/>
            <person name="Kaster A.-K."/>
            <person name="Ovreas L."/>
            <person name="Rohde M."/>
            <person name="Galperin M.Y."/>
            <person name="Jogler C."/>
        </authorList>
    </citation>
    <scope>NUCLEOTIDE SEQUENCE [LARGE SCALE GENOMIC DNA]</scope>
    <source>
        <strain evidence="1 2">V7</strain>
    </source>
</reference>
<organism evidence="1 2">
    <name type="scientific">Crateriforma conspicua</name>
    <dbReference type="NCBI Taxonomy" id="2527996"/>
    <lineage>
        <taxon>Bacteria</taxon>
        <taxon>Pseudomonadati</taxon>
        <taxon>Planctomycetota</taxon>
        <taxon>Planctomycetia</taxon>
        <taxon>Planctomycetales</taxon>
        <taxon>Planctomycetaceae</taxon>
        <taxon>Crateriforma</taxon>
    </lineage>
</organism>
<accession>A0A5C6FXL5</accession>
<dbReference type="Proteomes" id="UP000316476">
    <property type="component" value="Unassembled WGS sequence"/>
</dbReference>
<proteinExistence type="predicted"/>
<gene>
    <name evidence="1" type="ORF">V7x_32350</name>
</gene>
<dbReference type="AlphaFoldDB" id="A0A5C6FXL5"/>
<comment type="caution">
    <text evidence="1">The sequence shown here is derived from an EMBL/GenBank/DDBJ whole genome shotgun (WGS) entry which is preliminary data.</text>
</comment>
<protein>
    <submittedName>
        <fullName evidence="1">Uncharacterized protein</fullName>
    </submittedName>
</protein>
<name>A0A5C6FXL5_9PLAN</name>
<evidence type="ECO:0000313" key="2">
    <source>
        <dbReference type="Proteomes" id="UP000316476"/>
    </source>
</evidence>
<sequence>MQKTESSIPLIAAVSPRGGFERLATLMEYSHFLIHDYKSTGWLNDSTVGCFREGSAANEAEVAHCEANSAGAIPAMPLCGRRWLYV</sequence>
<dbReference type="EMBL" id="SJPZ01000001">
    <property type="protein sequence ID" value="TWU67659.1"/>
    <property type="molecule type" value="Genomic_DNA"/>
</dbReference>
<evidence type="ECO:0000313" key="1">
    <source>
        <dbReference type="EMBL" id="TWU67659.1"/>
    </source>
</evidence>